<proteinExistence type="predicted"/>
<sequence>MQALVLSDDPATQLRLSAVLIKRGFQVAQCESVLMATAHVRACVFDLVAMEERVHGQLTHGVALSAEKRAPFVKTVLLSNRTDAGVEELYELLPSLVSIISPDLPPDLIGQFAFACVAGRAQVGPEAEATPNGLPEFNSRRAVADRALAS</sequence>
<evidence type="ECO:0000313" key="2">
    <source>
        <dbReference type="Proteomes" id="UP000199658"/>
    </source>
</evidence>
<evidence type="ECO:0008006" key="3">
    <source>
        <dbReference type="Google" id="ProtNLM"/>
    </source>
</evidence>
<dbReference type="SUPFAM" id="SSF52172">
    <property type="entry name" value="CheY-like"/>
    <property type="match status" value="1"/>
</dbReference>
<keyword evidence="2" id="KW-1185">Reference proteome</keyword>
<dbReference type="OrthoDB" id="7875369at2"/>
<gene>
    <name evidence="1" type="ORF">SAMN04488002_2219</name>
</gene>
<dbReference type="RefSeq" id="WP_090216681.1">
    <property type="nucleotide sequence ID" value="NZ_FOYO01000001.1"/>
</dbReference>
<dbReference type="EMBL" id="FOYO01000001">
    <property type="protein sequence ID" value="SFR47686.1"/>
    <property type="molecule type" value="Genomic_DNA"/>
</dbReference>
<dbReference type="InterPro" id="IPR011006">
    <property type="entry name" value="CheY-like_superfamily"/>
</dbReference>
<dbReference type="Proteomes" id="UP000199658">
    <property type="component" value="Unassembled WGS sequence"/>
</dbReference>
<name>A0A1I6GZQ5_9RHOB</name>
<protein>
    <recommendedName>
        <fullName evidence="3">Response regulatory domain-containing protein</fullName>
    </recommendedName>
</protein>
<dbReference type="AlphaFoldDB" id="A0A1I6GZQ5"/>
<evidence type="ECO:0000313" key="1">
    <source>
        <dbReference type="EMBL" id="SFR47686.1"/>
    </source>
</evidence>
<accession>A0A1I6GZQ5</accession>
<reference evidence="2" key="1">
    <citation type="submission" date="2016-10" db="EMBL/GenBank/DDBJ databases">
        <authorList>
            <person name="Varghese N."/>
            <person name="Submissions S."/>
        </authorList>
    </citation>
    <scope>NUCLEOTIDE SEQUENCE [LARGE SCALE GENOMIC DNA]</scope>
    <source>
        <strain evidence="2">DSM 26921</strain>
    </source>
</reference>
<organism evidence="1 2">
    <name type="scientific">Litoreibacter janthinus</name>
    <dbReference type="NCBI Taxonomy" id="670154"/>
    <lineage>
        <taxon>Bacteria</taxon>
        <taxon>Pseudomonadati</taxon>
        <taxon>Pseudomonadota</taxon>
        <taxon>Alphaproteobacteria</taxon>
        <taxon>Rhodobacterales</taxon>
        <taxon>Roseobacteraceae</taxon>
        <taxon>Litoreibacter</taxon>
    </lineage>
</organism>